<dbReference type="Proteomes" id="UP000053593">
    <property type="component" value="Unassembled WGS sequence"/>
</dbReference>
<organism evidence="2 3">
    <name type="scientific">Collybiopsis luxurians FD-317 M1</name>
    <dbReference type="NCBI Taxonomy" id="944289"/>
    <lineage>
        <taxon>Eukaryota</taxon>
        <taxon>Fungi</taxon>
        <taxon>Dikarya</taxon>
        <taxon>Basidiomycota</taxon>
        <taxon>Agaricomycotina</taxon>
        <taxon>Agaricomycetes</taxon>
        <taxon>Agaricomycetidae</taxon>
        <taxon>Agaricales</taxon>
        <taxon>Marasmiineae</taxon>
        <taxon>Omphalotaceae</taxon>
        <taxon>Collybiopsis</taxon>
        <taxon>Collybiopsis luxurians</taxon>
    </lineage>
</organism>
<protein>
    <submittedName>
        <fullName evidence="2">Uncharacterized protein</fullName>
    </submittedName>
</protein>
<dbReference type="AlphaFoldDB" id="A0A0D0AT18"/>
<keyword evidence="1" id="KW-0812">Transmembrane</keyword>
<evidence type="ECO:0000256" key="1">
    <source>
        <dbReference type="SAM" id="Phobius"/>
    </source>
</evidence>
<keyword evidence="3" id="KW-1185">Reference proteome</keyword>
<accession>A0A0D0AT18</accession>
<keyword evidence="1" id="KW-1133">Transmembrane helix</keyword>
<sequence length="66" mass="7877">MQMVIRPLMYLPKLLLSLSRNLNMYVTSKDSECRKCLFVFELLRIVRIAILGFNVWAVLRWHSVHL</sequence>
<reference evidence="2 3" key="1">
    <citation type="submission" date="2014-04" db="EMBL/GenBank/DDBJ databases">
        <title>Evolutionary Origins and Diversification of the Mycorrhizal Mutualists.</title>
        <authorList>
            <consortium name="DOE Joint Genome Institute"/>
            <consortium name="Mycorrhizal Genomics Consortium"/>
            <person name="Kohler A."/>
            <person name="Kuo A."/>
            <person name="Nagy L.G."/>
            <person name="Floudas D."/>
            <person name="Copeland A."/>
            <person name="Barry K.W."/>
            <person name="Cichocki N."/>
            <person name="Veneault-Fourrey C."/>
            <person name="LaButti K."/>
            <person name="Lindquist E.A."/>
            <person name="Lipzen A."/>
            <person name="Lundell T."/>
            <person name="Morin E."/>
            <person name="Murat C."/>
            <person name="Riley R."/>
            <person name="Ohm R."/>
            <person name="Sun H."/>
            <person name="Tunlid A."/>
            <person name="Henrissat B."/>
            <person name="Grigoriev I.V."/>
            <person name="Hibbett D.S."/>
            <person name="Martin F."/>
        </authorList>
    </citation>
    <scope>NUCLEOTIDE SEQUENCE [LARGE SCALE GENOMIC DNA]</scope>
    <source>
        <strain evidence="2 3">FD-317 M1</strain>
    </source>
</reference>
<evidence type="ECO:0000313" key="2">
    <source>
        <dbReference type="EMBL" id="KIK53555.1"/>
    </source>
</evidence>
<keyword evidence="1" id="KW-0472">Membrane</keyword>
<evidence type="ECO:0000313" key="3">
    <source>
        <dbReference type="Proteomes" id="UP000053593"/>
    </source>
</evidence>
<name>A0A0D0AT18_9AGAR</name>
<gene>
    <name evidence="2" type="ORF">GYMLUDRAFT_927066</name>
</gene>
<dbReference type="HOGENOM" id="CLU_2831447_0_0_1"/>
<proteinExistence type="predicted"/>
<dbReference type="EMBL" id="KN834827">
    <property type="protein sequence ID" value="KIK53555.1"/>
    <property type="molecule type" value="Genomic_DNA"/>
</dbReference>
<feature type="transmembrane region" description="Helical" evidence="1">
    <location>
        <begin position="37"/>
        <end position="59"/>
    </location>
</feature>